<dbReference type="AlphaFoldDB" id="I2G180"/>
<evidence type="ECO:0000259" key="1">
    <source>
        <dbReference type="Pfam" id="PF07727"/>
    </source>
</evidence>
<dbReference type="HOGENOM" id="CLU_001650_17_2_1"/>
<gene>
    <name evidence="2" type="ORF">UHOR_15738</name>
</gene>
<keyword evidence="3" id="KW-1185">Reference proteome</keyword>
<organism evidence="2 3">
    <name type="scientific">Ustilago hordei</name>
    <name type="common">Barley covered smut fungus</name>
    <dbReference type="NCBI Taxonomy" id="120017"/>
    <lineage>
        <taxon>Eukaryota</taxon>
        <taxon>Fungi</taxon>
        <taxon>Dikarya</taxon>
        <taxon>Basidiomycota</taxon>
        <taxon>Ustilaginomycotina</taxon>
        <taxon>Ustilaginomycetes</taxon>
        <taxon>Ustilaginales</taxon>
        <taxon>Ustilaginaceae</taxon>
        <taxon>Ustilago</taxon>
    </lineage>
</organism>
<dbReference type="InterPro" id="IPR013103">
    <property type="entry name" value="RVT_2"/>
</dbReference>
<name>I2G180_USTHO</name>
<dbReference type="EMBL" id="CAGI01000178">
    <property type="protein sequence ID" value="CCF52923.1"/>
    <property type="molecule type" value="Genomic_DNA"/>
</dbReference>
<feature type="domain" description="Reverse transcriptase Ty1/copia-type" evidence="1">
    <location>
        <begin position="8"/>
        <end position="132"/>
    </location>
</feature>
<reference evidence="2 3" key="1">
    <citation type="journal article" date="2012" name="Plant Cell">
        <title>Genome comparison of barley and maize smut fungi reveals targeted loss of RNA silencing components and species-specific presence of transposable elements.</title>
        <authorList>
            <person name="Laurie J.D."/>
            <person name="Ali S."/>
            <person name="Linning R."/>
            <person name="Mannhaupt G."/>
            <person name="Wong P."/>
            <person name="Gueldener U."/>
            <person name="Muensterkoetter M."/>
            <person name="Moore R."/>
            <person name="Kahmann R."/>
            <person name="Bakkeren G."/>
            <person name="Schirawski J."/>
        </authorList>
    </citation>
    <scope>NUCLEOTIDE SEQUENCE [LARGE SCALE GENOMIC DNA]</scope>
    <source>
        <strain evidence="3">Uh4875-4</strain>
    </source>
</reference>
<proteinExistence type="predicted"/>
<comment type="caution">
    <text evidence="2">The sequence shown here is derived from an EMBL/GenBank/DDBJ whole genome shotgun (WGS) entry which is preliminary data.</text>
</comment>
<evidence type="ECO:0000313" key="3">
    <source>
        <dbReference type="Proteomes" id="UP000006174"/>
    </source>
</evidence>
<accession>I2G180</accession>
<dbReference type="Proteomes" id="UP000006174">
    <property type="component" value="Unassembled WGS sequence"/>
</dbReference>
<dbReference type="OrthoDB" id="3054497at2759"/>
<evidence type="ECO:0000313" key="2">
    <source>
        <dbReference type="EMBL" id="CCF52923.1"/>
    </source>
</evidence>
<protein>
    <recommendedName>
        <fullName evidence="1">Reverse transcriptase Ty1/copia-type domain-containing protein</fullName>
    </recommendedName>
</protein>
<dbReference type="eggNOG" id="KOG0017">
    <property type="taxonomic scope" value="Eukaryota"/>
</dbReference>
<dbReference type="Pfam" id="PF07727">
    <property type="entry name" value="RVT_2"/>
    <property type="match status" value="1"/>
</dbReference>
<sequence length="132" mass="14847">MEGLKSMNIWGIVDKPTNAHLVDSKLVLNIKTDANGIPYKFKARFCAHGFSQREGLDYMEIFTLVVPHAAIQTVLVIATKLDWELNSIDVKQAYLNAKLEHEIYLKPLEGANVQVGKVYKLIKSLYSLKQSG</sequence>
<dbReference type="STRING" id="1128400.I2G180"/>